<dbReference type="CDD" id="cd01991">
    <property type="entry name" value="Asn_synthase_B_C"/>
    <property type="match status" value="1"/>
</dbReference>
<sequence>MCGIGGWIGYQEGGEKVADCIRQALHHRGPDGYGIRSFPSATLVHTRLSIIDLSESGAQPMGNENGTIWSICNGEIYNHRELRKDLEGKGHTFKGHSDSEVIPHLYEELGASFVERLRGMFAIAIYDGRTRTLFITRDRFGIKPIFYAPSKAWLAFASELRALLCVPGIDTRPDRQAVYDSTSLLYIPAPETFYRGIRAVQAGEILEAHLVQDGEVAWKTRQYWKGVIAPDQRRSLSEAVDQVEELITAAVRRQLESDVPLGALLSGGIDSSLVSTAAQRLLAGTLRTFNVRFSVQKYDETPAALAVAKHIGSRHTTLDMEEGRGTWEQVLGLLKHVGQPFADLSIFAVNAVSRVMRGHVTVALSGDGGDEGFGGYDVYWQLARIARMQRLPGVVWETIALALGPLVNPAIVPAHIPSRLREVAQADDVQVVQDLFTWIHRDELHRLCLDHEKMMPIRRLFEQQWEHRLPHNVDRTERLSALATEANARVTLASAFLFKVDIASMREGLEVRVPMLDEELFSFGLSLPHKLKVKARECKLVLREVAARQLPSSVARKPKHGFGVPLDRWVNGEFRSQVRESLLSPSSPLPEFFQQDGYEPMVKAFCNGSFSDGLSREALAQRIVFLLSVHVAAGGPV</sequence>
<keyword evidence="8" id="KW-0028">Amino-acid biosynthesis</keyword>
<dbReference type="InterPro" id="IPR017932">
    <property type="entry name" value="GATase_2_dom"/>
</dbReference>
<gene>
    <name evidence="12" type="ORF">COMA1_20006</name>
</gene>
<dbReference type="InterPro" id="IPR001962">
    <property type="entry name" value="Asn_synthase"/>
</dbReference>
<evidence type="ECO:0000256" key="10">
    <source>
        <dbReference type="PIRSR" id="PIRSR001589-3"/>
    </source>
</evidence>
<dbReference type="InterPro" id="IPR033738">
    <property type="entry name" value="AsnB_N"/>
</dbReference>
<keyword evidence="5 9" id="KW-0067">ATP-binding</keyword>
<keyword evidence="12" id="KW-0436">Ligase</keyword>
<feature type="binding site" evidence="9">
    <location>
        <begin position="365"/>
        <end position="366"/>
    </location>
    <ligand>
        <name>ATP</name>
        <dbReference type="ChEBI" id="CHEBI:30616"/>
    </ligand>
</feature>
<evidence type="ECO:0000256" key="2">
    <source>
        <dbReference type="ARBA" id="ARBA00005752"/>
    </source>
</evidence>
<dbReference type="SUPFAM" id="SSF56235">
    <property type="entry name" value="N-terminal nucleophile aminohydrolases (Ntn hydrolases)"/>
    <property type="match status" value="1"/>
</dbReference>
<feature type="binding site" evidence="9">
    <location>
        <position position="291"/>
    </location>
    <ligand>
        <name>ATP</name>
        <dbReference type="ChEBI" id="CHEBI:30616"/>
    </ligand>
</feature>
<evidence type="ECO:0000313" key="12">
    <source>
        <dbReference type="EMBL" id="CUS34885.1"/>
    </source>
</evidence>
<dbReference type="GO" id="GO:0004066">
    <property type="term" value="F:asparagine synthase (glutamine-hydrolyzing) activity"/>
    <property type="evidence" value="ECO:0007669"/>
    <property type="project" value="UniProtKB-EC"/>
</dbReference>
<protein>
    <recommendedName>
        <fullName evidence="3">asparagine synthase (glutamine-hydrolyzing)</fullName>
        <ecNumber evidence="3">6.3.5.4</ecNumber>
    </recommendedName>
</protein>
<feature type="binding site" evidence="9">
    <location>
        <position position="264"/>
    </location>
    <ligand>
        <name>ATP</name>
        <dbReference type="ChEBI" id="CHEBI:30616"/>
    </ligand>
</feature>
<dbReference type="InterPro" id="IPR014729">
    <property type="entry name" value="Rossmann-like_a/b/a_fold"/>
</dbReference>
<dbReference type="AlphaFoldDB" id="A0A0S4LBH5"/>
<dbReference type="PIRSF" id="PIRSF001589">
    <property type="entry name" value="Asn_synthetase_glu-h"/>
    <property type="match status" value="1"/>
</dbReference>
<keyword evidence="8" id="KW-0061">Asparagine biosynthesis</keyword>
<feature type="domain" description="Glutamine amidotransferase type-2" evidence="11">
    <location>
        <begin position="2"/>
        <end position="211"/>
    </location>
</feature>
<evidence type="ECO:0000256" key="1">
    <source>
        <dbReference type="ARBA" id="ARBA00005187"/>
    </source>
</evidence>
<comment type="catalytic activity">
    <reaction evidence="7">
        <text>L-aspartate + L-glutamine + ATP + H2O = L-asparagine + L-glutamate + AMP + diphosphate + H(+)</text>
        <dbReference type="Rhea" id="RHEA:12228"/>
        <dbReference type="ChEBI" id="CHEBI:15377"/>
        <dbReference type="ChEBI" id="CHEBI:15378"/>
        <dbReference type="ChEBI" id="CHEBI:29985"/>
        <dbReference type="ChEBI" id="CHEBI:29991"/>
        <dbReference type="ChEBI" id="CHEBI:30616"/>
        <dbReference type="ChEBI" id="CHEBI:33019"/>
        <dbReference type="ChEBI" id="CHEBI:58048"/>
        <dbReference type="ChEBI" id="CHEBI:58359"/>
        <dbReference type="ChEBI" id="CHEBI:456215"/>
        <dbReference type="EC" id="6.3.5.4"/>
    </reaction>
</comment>
<dbReference type="PANTHER" id="PTHR43284">
    <property type="entry name" value="ASPARAGINE SYNTHETASE (GLUTAMINE-HYDROLYZING)"/>
    <property type="match status" value="1"/>
</dbReference>
<dbReference type="GO" id="GO:0006529">
    <property type="term" value="P:asparagine biosynthetic process"/>
    <property type="evidence" value="ECO:0007669"/>
    <property type="project" value="UniProtKB-KW"/>
</dbReference>
<feature type="binding site" evidence="9">
    <location>
        <position position="98"/>
    </location>
    <ligand>
        <name>L-glutamine</name>
        <dbReference type="ChEBI" id="CHEBI:58359"/>
    </ligand>
</feature>
<name>A0A0S4LBH5_9BACT</name>
<evidence type="ECO:0000256" key="5">
    <source>
        <dbReference type="ARBA" id="ARBA00022840"/>
    </source>
</evidence>
<evidence type="ECO:0000256" key="3">
    <source>
        <dbReference type="ARBA" id="ARBA00012737"/>
    </source>
</evidence>
<evidence type="ECO:0000256" key="8">
    <source>
        <dbReference type="PIRSR" id="PIRSR001589-1"/>
    </source>
</evidence>
<dbReference type="STRING" id="1742972.COMA1_20006"/>
<reference evidence="12 13" key="1">
    <citation type="submission" date="2015-10" db="EMBL/GenBank/DDBJ databases">
        <authorList>
            <person name="Gilbert D.G."/>
        </authorList>
    </citation>
    <scope>NUCLEOTIDE SEQUENCE [LARGE SCALE GENOMIC DNA]</scope>
    <source>
        <strain evidence="12">COMA1</strain>
    </source>
</reference>
<keyword evidence="13" id="KW-1185">Reference proteome</keyword>
<dbReference type="CDD" id="cd00712">
    <property type="entry name" value="AsnB"/>
    <property type="match status" value="1"/>
</dbReference>
<keyword evidence="4 9" id="KW-0547">Nucleotide-binding</keyword>
<dbReference type="GO" id="GO:0005524">
    <property type="term" value="F:ATP binding"/>
    <property type="evidence" value="ECO:0007669"/>
    <property type="project" value="UniProtKB-KW"/>
</dbReference>
<dbReference type="PANTHER" id="PTHR43284:SF1">
    <property type="entry name" value="ASPARAGINE SYNTHETASE"/>
    <property type="match status" value="1"/>
</dbReference>
<dbReference type="Proteomes" id="UP000199032">
    <property type="component" value="Unassembled WGS sequence"/>
</dbReference>
<dbReference type="Gene3D" id="3.40.50.620">
    <property type="entry name" value="HUPs"/>
    <property type="match status" value="1"/>
</dbReference>
<dbReference type="RefSeq" id="WP_090747045.1">
    <property type="nucleotide sequence ID" value="NZ_CZQA01000008.1"/>
</dbReference>
<evidence type="ECO:0000256" key="4">
    <source>
        <dbReference type="ARBA" id="ARBA00022741"/>
    </source>
</evidence>
<dbReference type="Gene3D" id="3.60.20.10">
    <property type="entry name" value="Glutamine Phosphoribosylpyrophosphate, subunit 1, domain 1"/>
    <property type="match status" value="1"/>
</dbReference>
<evidence type="ECO:0000256" key="9">
    <source>
        <dbReference type="PIRSR" id="PIRSR001589-2"/>
    </source>
</evidence>
<dbReference type="OrthoDB" id="9763290at2"/>
<dbReference type="EMBL" id="CZQA01000008">
    <property type="protein sequence ID" value="CUS34885.1"/>
    <property type="molecule type" value="Genomic_DNA"/>
</dbReference>
<dbReference type="InterPro" id="IPR006426">
    <property type="entry name" value="Asn_synth_AEB"/>
</dbReference>
<dbReference type="NCBIfam" id="TIGR01536">
    <property type="entry name" value="asn_synth_AEB"/>
    <property type="match status" value="1"/>
</dbReference>
<comment type="pathway">
    <text evidence="1">Amino-acid biosynthesis; L-asparagine biosynthesis; L-asparagine from L-aspartate (L-Gln route): step 1/1.</text>
</comment>
<evidence type="ECO:0000256" key="6">
    <source>
        <dbReference type="ARBA" id="ARBA00022962"/>
    </source>
</evidence>
<dbReference type="SUPFAM" id="SSF52402">
    <property type="entry name" value="Adenine nucleotide alpha hydrolases-like"/>
    <property type="match status" value="1"/>
</dbReference>
<dbReference type="InterPro" id="IPR029055">
    <property type="entry name" value="Ntn_hydrolases_N"/>
</dbReference>
<dbReference type="Pfam" id="PF13537">
    <property type="entry name" value="GATase_7"/>
    <property type="match status" value="1"/>
</dbReference>
<dbReference type="GO" id="GO:0005829">
    <property type="term" value="C:cytosol"/>
    <property type="evidence" value="ECO:0007669"/>
    <property type="project" value="TreeGrafter"/>
</dbReference>
<comment type="similarity">
    <text evidence="2">Belongs to the asparagine synthetase family.</text>
</comment>
<accession>A0A0S4LBH5</accession>
<feature type="site" description="Important for beta-aspartyl-AMP intermediate formation" evidence="10">
    <location>
        <position position="367"/>
    </location>
</feature>
<dbReference type="InterPro" id="IPR051786">
    <property type="entry name" value="ASN_synthetase/amidase"/>
</dbReference>
<proteinExistence type="inferred from homology"/>
<dbReference type="PROSITE" id="PS51278">
    <property type="entry name" value="GATASE_TYPE_2"/>
    <property type="match status" value="1"/>
</dbReference>
<evidence type="ECO:0000313" key="13">
    <source>
        <dbReference type="Proteomes" id="UP000199032"/>
    </source>
</evidence>
<dbReference type="EC" id="6.3.5.4" evidence="3"/>
<keyword evidence="6 8" id="KW-0315">Glutamine amidotransferase</keyword>
<feature type="active site" description="For GATase activity" evidence="8">
    <location>
        <position position="2"/>
    </location>
</feature>
<organism evidence="12 13">
    <name type="scientific">Candidatus Nitrospira nitrosa</name>
    <dbReference type="NCBI Taxonomy" id="1742972"/>
    <lineage>
        <taxon>Bacteria</taxon>
        <taxon>Pseudomonadati</taxon>
        <taxon>Nitrospirota</taxon>
        <taxon>Nitrospiria</taxon>
        <taxon>Nitrospirales</taxon>
        <taxon>Nitrospiraceae</taxon>
        <taxon>Nitrospira</taxon>
    </lineage>
</organism>
<evidence type="ECO:0000259" key="11">
    <source>
        <dbReference type="PROSITE" id="PS51278"/>
    </source>
</evidence>
<evidence type="ECO:0000256" key="7">
    <source>
        <dbReference type="ARBA" id="ARBA00048741"/>
    </source>
</evidence>
<dbReference type="Pfam" id="PF00733">
    <property type="entry name" value="Asn_synthase"/>
    <property type="match status" value="1"/>
</dbReference>